<protein>
    <submittedName>
        <fullName evidence="2">GNAT family N-acetyltransferase</fullName>
    </submittedName>
</protein>
<dbReference type="EMBL" id="MIGZ01000020">
    <property type="protein sequence ID" value="ODQ95349.1"/>
    <property type="molecule type" value="Genomic_DNA"/>
</dbReference>
<accession>A0A1E3RZR3</accession>
<evidence type="ECO:0000313" key="2">
    <source>
        <dbReference type="EMBL" id="ODQ95349.1"/>
    </source>
</evidence>
<evidence type="ECO:0000313" key="3">
    <source>
        <dbReference type="Proteomes" id="UP000094243"/>
    </source>
</evidence>
<dbReference type="RefSeq" id="WP_069404215.1">
    <property type="nucleotide sequence ID" value="NZ_MIGZ01000020.1"/>
</dbReference>
<keyword evidence="2" id="KW-0808">Transferase</keyword>
<evidence type="ECO:0000259" key="1">
    <source>
        <dbReference type="PROSITE" id="PS51186"/>
    </source>
</evidence>
<name>A0A1E3RZR3_9MYCO</name>
<proteinExistence type="predicted"/>
<dbReference type="Proteomes" id="UP000094243">
    <property type="component" value="Unassembled WGS sequence"/>
</dbReference>
<dbReference type="InterPro" id="IPR056934">
    <property type="entry name" value="SH3_Rv0428c"/>
</dbReference>
<dbReference type="InterPro" id="IPR056935">
    <property type="entry name" value="Rv0428c-like_C"/>
</dbReference>
<dbReference type="OrthoDB" id="9775595at2"/>
<dbReference type="Pfam" id="PF24553">
    <property type="entry name" value="Rv0428c_C"/>
    <property type="match status" value="1"/>
</dbReference>
<reference evidence="3" key="1">
    <citation type="submission" date="2016-09" db="EMBL/GenBank/DDBJ databases">
        <authorList>
            <person name="Greninger A.L."/>
            <person name="Jerome K.R."/>
            <person name="Mcnair B."/>
            <person name="Wallis C."/>
            <person name="Fang F."/>
        </authorList>
    </citation>
    <scope>NUCLEOTIDE SEQUENCE [LARGE SCALE GENOMIC DNA]</scope>
    <source>
        <strain evidence="3">M7</strain>
    </source>
</reference>
<sequence length="303" mass="32775">MQVPAVGSRVVIRYRLPAGSEPPLSDVVGHLLEAGRTLTVRTKAGDVVAVAADDVVVLRELPAATVRTADIRKLEHAAALAWPGVEQRWVEGWFLRAAGGHTRRGNSAVPLGFDATASALPDIVEWYSSRGLTPWLSIPDRLFKLADAAPHLETVVMARELGAAEVRDATVLLAPAPGDEWLRRYERDVPVEVLTSVVDGEAVFATASGAAVARAAVTTTLDLSRWVGISALRVTDAARRRGHARRLCSTLLSWGLDHGASHAYAQVLIDNGPARRLFESMGFTEHHRSRYMRADALHLGADR</sequence>
<dbReference type="InterPro" id="IPR016181">
    <property type="entry name" value="Acyl_CoA_acyltransferase"/>
</dbReference>
<dbReference type="InterPro" id="IPR000182">
    <property type="entry name" value="GNAT_dom"/>
</dbReference>
<dbReference type="SUPFAM" id="SSF55729">
    <property type="entry name" value="Acyl-CoA N-acyltransferases (Nat)"/>
    <property type="match status" value="1"/>
</dbReference>
<dbReference type="AlphaFoldDB" id="A0A1E3RZR3"/>
<dbReference type="GO" id="GO:0016747">
    <property type="term" value="F:acyltransferase activity, transferring groups other than amino-acyl groups"/>
    <property type="evidence" value="ECO:0007669"/>
    <property type="project" value="InterPro"/>
</dbReference>
<gene>
    <name evidence="2" type="ORF">BHQ17_05480</name>
</gene>
<dbReference type="Pfam" id="PF24551">
    <property type="entry name" value="SH3_Rv0428c"/>
    <property type="match status" value="1"/>
</dbReference>
<comment type="caution">
    <text evidence="2">The sequence shown here is derived from an EMBL/GenBank/DDBJ whole genome shotgun (WGS) entry which is preliminary data.</text>
</comment>
<keyword evidence="3" id="KW-1185">Reference proteome</keyword>
<feature type="domain" description="N-acetyltransferase" evidence="1">
    <location>
        <begin position="164"/>
        <end position="303"/>
    </location>
</feature>
<dbReference type="PROSITE" id="PS51186">
    <property type="entry name" value="GNAT"/>
    <property type="match status" value="1"/>
</dbReference>
<organism evidence="2 3">
    <name type="scientific">Mycolicibacterium holsaticum</name>
    <dbReference type="NCBI Taxonomy" id="152142"/>
    <lineage>
        <taxon>Bacteria</taxon>
        <taxon>Bacillati</taxon>
        <taxon>Actinomycetota</taxon>
        <taxon>Actinomycetes</taxon>
        <taxon>Mycobacteriales</taxon>
        <taxon>Mycobacteriaceae</taxon>
        <taxon>Mycolicibacterium</taxon>
    </lineage>
</organism>
<dbReference type="Gene3D" id="3.40.630.30">
    <property type="match status" value="1"/>
</dbReference>